<proteinExistence type="predicted"/>
<feature type="compositionally biased region" description="Polar residues" evidence="1">
    <location>
        <begin position="302"/>
        <end position="314"/>
    </location>
</feature>
<feature type="region of interest" description="Disordered" evidence="1">
    <location>
        <begin position="647"/>
        <end position="683"/>
    </location>
</feature>
<feature type="compositionally biased region" description="Low complexity" evidence="1">
    <location>
        <begin position="315"/>
        <end position="331"/>
    </location>
</feature>
<feature type="compositionally biased region" description="Polar residues" evidence="1">
    <location>
        <begin position="360"/>
        <end position="379"/>
    </location>
</feature>
<protein>
    <submittedName>
        <fullName evidence="3">Uncharacterized protein</fullName>
    </submittedName>
</protein>
<name>A0AAN6LQR3_9PLEO</name>
<feature type="compositionally biased region" description="Polar residues" evidence="1">
    <location>
        <begin position="647"/>
        <end position="674"/>
    </location>
</feature>
<dbReference type="EMBL" id="WVTA01000021">
    <property type="protein sequence ID" value="KAK3197303.1"/>
    <property type="molecule type" value="Genomic_DNA"/>
</dbReference>
<feature type="region of interest" description="Disordered" evidence="1">
    <location>
        <begin position="281"/>
        <end position="426"/>
    </location>
</feature>
<keyword evidence="4" id="KW-1185">Reference proteome</keyword>
<keyword evidence="2" id="KW-0732">Signal</keyword>
<organism evidence="3 4">
    <name type="scientific">Pseudopithomyces chartarum</name>
    <dbReference type="NCBI Taxonomy" id="1892770"/>
    <lineage>
        <taxon>Eukaryota</taxon>
        <taxon>Fungi</taxon>
        <taxon>Dikarya</taxon>
        <taxon>Ascomycota</taxon>
        <taxon>Pezizomycotina</taxon>
        <taxon>Dothideomycetes</taxon>
        <taxon>Pleosporomycetidae</taxon>
        <taxon>Pleosporales</taxon>
        <taxon>Massarineae</taxon>
        <taxon>Didymosphaeriaceae</taxon>
        <taxon>Pseudopithomyces</taxon>
    </lineage>
</organism>
<evidence type="ECO:0000313" key="4">
    <source>
        <dbReference type="Proteomes" id="UP001280581"/>
    </source>
</evidence>
<sequence>MRACVLGASIVALATGVARAAPQRVGIGFVPVPTTFPITNATITPKPTPTDGGSSCEANCRVNYPELYGLSWAREDQIVYTETVTVATISIVTSTISNETFVRTHTVYDNDPNVPLYHTLYHISTNDGGTKVVEAGITLSDGYTFTSFAYPTPFVDYPSQYHWEGIVPTLGKYEEPVCATQTEELQVAEITPHPLYPQPSDVIPDKGDPQGANYVPLWVPLRDLPDKKWFDNEFPSVSAFFYCEPVVGKSPPEIIATAKFVTTTATFQTSMERPGLIHTESRATGWEETPTKGPPGIVGPTEQRSVPSSVPTGFSTPSTKPRPTPSSSKVPDVPIIIPTTSSWNNRPTVRPSSPPVSNPGISSRPQPASTPQNVGNQDAPTPGDGSGAGQPSPSNNNGADNPGGQPAVTPFPVPNTPIFTFVPTTSNGRPTATPIFIIPGSSSTATIGQTVTFDGQTTVLTPPKAVFAIVPTSIDGIATTTPAFIISGTSTATIGQTVIIDGQSTVLAPPEPFATEIPTTIAGIATHVDAMIISGSITAFPGQVVTIDGQATTLPTADAVFTTATTTIDGKETVIPVFIISGSTTATIGQTVTIDGTATKLSMPTADLAFTSITTTIDGKQTVIPAYIISGSITATLGQTVTMDGTTTVLSTPTETDGSAASSPTDSGGQPQETSSKKGDGARSRSVSYSIFAIIGGAMLVMAL</sequence>
<evidence type="ECO:0000256" key="2">
    <source>
        <dbReference type="SAM" id="SignalP"/>
    </source>
</evidence>
<feature type="chain" id="PRO_5042951920" evidence="2">
    <location>
        <begin position="21"/>
        <end position="704"/>
    </location>
</feature>
<dbReference type="Proteomes" id="UP001280581">
    <property type="component" value="Unassembled WGS sequence"/>
</dbReference>
<reference evidence="3 4" key="1">
    <citation type="submission" date="2021-02" db="EMBL/GenBank/DDBJ databases">
        <title>Genome assembly of Pseudopithomyces chartarum.</title>
        <authorList>
            <person name="Jauregui R."/>
            <person name="Singh J."/>
            <person name="Voisey C."/>
        </authorList>
    </citation>
    <scope>NUCLEOTIDE SEQUENCE [LARGE SCALE GENOMIC DNA]</scope>
    <source>
        <strain evidence="3 4">AGR01</strain>
    </source>
</reference>
<evidence type="ECO:0000256" key="1">
    <source>
        <dbReference type="SAM" id="MobiDB-lite"/>
    </source>
</evidence>
<feature type="signal peptide" evidence="2">
    <location>
        <begin position="1"/>
        <end position="20"/>
    </location>
</feature>
<gene>
    <name evidence="3" type="ORF">GRF29_1536g1331298</name>
</gene>
<accession>A0AAN6LQR3</accession>
<feature type="compositionally biased region" description="Polar residues" evidence="1">
    <location>
        <begin position="389"/>
        <end position="399"/>
    </location>
</feature>
<dbReference type="AlphaFoldDB" id="A0AAN6LQR3"/>
<evidence type="ECO:0000313" key="3">
    <source>
        <dbReference type="EMBL" id="KAK3197303.1"/>
    </source>
</evidence>
<comment type="caution">
    <text evidence="3">The sequence shown here is derived from an EMBL/GenBank/DDBJ whole genome shotgun (WGS) entry which is preliminary data.</text>
</comment>